<feature type="transmembrane region" description="Helical" evidence="12">
    <location>
        <begin position="92"/>
        <end position="115"/>
    </location>
</feature>
<evidence type="ECO:0000256" key="12">
    <source>
        <dbReference type="SAM" id="Phobius"/>
    </source>
</evidence>
<name>A0A2S9XYE0_9BACT</name>
<evidence type="ECO:0000256" key="11">
    <source>
        <dbReference type="ARBA" id="ARBA00023303"/>
    </source>
</evidence>
<feature type="transmembrane region" description="Helical" evidence="12">
    <location>
        <begin position="158"/>
        <end position="179"/>
    </location>
</feature>
<feature type="transmembrane region" description="Helical" evidence="12">
    <location>
        <begin position="219"/>
        <end position="241"/>
    </location>
</feature>
<evidence type="ECO:0000256" key="5">
    <source>
        <dbReference type="ARBA" id="ARBA00022826"/>
    </source>
</evidence>
<dbReference type="EMBL" id="PVNK01000148">
    <property type="protein sequence ID" value="PRP97875.1"/>
    <property type="molecule type" value="Genomic_DNA"/>
</dbReference>
<keyword evidence="11 14" id="KW-0407">Ion channel</keyword>
<dbReference type="AlphaFoldDB" id="A0A2S9XYE0"/>
<keyword evidence="4 12" id="KW-0812">Transmembrane</keyword>
<evidence type="ECO:0000256" key="4">
    <source>
        <dbReference type="ARBA" id="ARBA00022692"/>
    </source>
</evidence>
<proteinExistence type="predicted"/>
<protein>
    <submittedName>
        <fullName evidence="14">Cyclic nucleotide-gated potassium channel</fullName>
    </submittedName>
</protein>
<dbReference type="InterPro" id="IPR028325">
    <property type="entry name" value="VG_K_chnl"/>
</dbReference>
<sequence length="306" mass="33449">MRFFDPESRPEEGWRARVYTVVFETDTRAGLLFDIALLVAILLSIVAISLETVTIFEARHRDTLRVLEWVLTALFTVEYVTRLVVVREPKRYALSFMGLVDLLSLLPTYLSLIFADTQALQIVRALRLFRVFRVFQLGQMASEGGGLLRALVASRYKVSVFLGTLLIIVVIQGALLYFLEHDVEDSGFTSIPRSIYWAIVTLTTVGYGDISPVTVPGQLIASLLMLLGYGIIAVPTGIVTAEVALQEITKRNAGASRSERIVIPGPRADACGGGVPAAVIVDGATHAGSTVRAEAENHKNDKKEAS</sequence>
<dbReference type="GO" id="GO:0001508">
    <property type="term" value="P:action potential"/>
    <property type="evidence" value="ECO:0007669"/>
    <property type="project" value="TreeGrafter"/>
</dbReference>
<dbReference type="Gene3D" id="1.10.287.70">
    <property type="match status" value="1"/>
</dbReference>
<keyword evidence="8 12" id="KW-1133">Transmembrane helix</keyword>
<dbReference type="Gene3D" id="1.20.120.350">
    <property type="entry name" value="Voltage-gated potassium channels. Chain C"/>
    <property type="match status" value="1"/>
</dbReference>
<evidence type="ECO:0000313" key="15">
    <source>
        <dbReference type="Proteomes" id="UP000237968"/>
    </source>
</evidence>
<dbReference type="RefSeq" id="WP_181197791.1">
    <property type="nucleotide sequence ID" value="NZ_PVNK01000148.1"/>
</dbReference>
<gene>
    <name evidence="14" type="ORF">ENSA5_31080</name>
</gene>
<dbReference type="InterPro" id="IPR005821">
    <property type="entry name" value="Ion_trans_dom"/>
</dbReference>
<keyword evidence="10 12" id="KW-0472">Membrane</keyword>
<dbReference type="Pfam" id="PF00520">
    <property type="entry name" value="Ion_trans"/>
    <property type="match status" value="1"/>
</dbReference>
<dbReference type="GO" id="GO:0008076">
    <property type="term" value="C:voltage-gated potassium channel complex"/>
    <property type="evidence" value="ECO:0007669"/>
    <property type="project" value="InterPro"/>
</dbReference>
<dbReference type="PANTHER" id="PTHR11537">
    <property type="entry name" value="VOLTAGE-GATED POTASSIUM CHANNEL"/>
    <property type="match status" value="1"/>
</dbReference>
<keyword evidence="15" id="KW-1185">Reference proteome</keyword>
<dbReference type="GO" id="GO:0005249">
    <property type="term" value="F:voltage-gated potassium channel activity"/>
    <property type="evidence" value="ECO:0007669"/>
    <property type="project" value="InterPro"/>
</dbReference>
<dbReference type="PRINTS" id="PR00169">
    <property type="entry name" value="KCHANNEL"/>
</dbReference>
<evidence type="ECO:0000256" key="2">
    <source>
        <dbReference type="ARBA" id="ARBA00022448"/>
    </source>
</evidence>
<keyword evidence="2" id="KW-0813">Transport</keyword>
<evidence type="ECO:0000259" key="13">
    <source>
        <dbReference type="Pfam" id="PF00520"/>
    </source>
</evidence>
<evidence type="ECO:0000313" key="14">
    <source>
        <dbReference type="EMBL" id="PRP97875.1"/>
    </source>
</evidence>
<dbReference type="PANTHER" id="PTHR11537:SF254">
    <property type="entry name" value="POTASSIUM VOLTAGE-GATED CHANNEL PROTEIN SHAB"/>
    <property type="match status" value="1"/>
</dbReference>
<dbReference type="InterPro" id="IPR027359">
    <property type="entry name" value="Volt_channel_dom_sf"/>
</dbReference>
<comment type="caution">
    <text evidence="14">The sequence shown here is derived from an EMBL/GenBank/DDBJ whole genome shotgun (WGS) entry which is preliminary data.</text>
</comment>
<evidence type="ECO:0000256" key="8">
    <source>
        <dbReference type="ARBA" id="ARBA00022989"/>
    </source>
</evidence>
<evidence type="ECO:0000256" key="9">
    <source>
        <dbReference type="ARBA" id="ARBA00023065"/>
    </source>
</evidence>
<dbReference type="SUPFAM" id="SSF81324">
    <property type="entry name" value="Voltage-gated potassium channels"/>
    <property type="match status" value="1"/>
</dbReference>
<reference evidence="14 15" key="1">
    <citation type="submission" date="2018-03" db="EMBL/GenBank/DDBJ databases">
        <title>Draft Genome Sequences of the Obligatory Marine Myxobacteria Enhygromyxa salina SWB005.</title>
        <authorList>
            <person name="Poehlein A."/>
            <person name="Moghaddam J.A."/>
            <person name="Harms H."/>
            <person name="Alanjari M."/>
            <person name="Koenig G.M."/>
            <person name="Daniel R."/>
            <person name="Schaeberle T.F."/>
        </authorList>
    </citation>
    <scope>NUCLEOTIDE SEQUENCE [LARGE SCALE GENOMIC DNA]</scope>
    <source>
        <strain evidence="14 15">SWB005</strain>
    </source>
</reference>
<accession>A0A2S9XYE0</accession>
<feature type="domain" description="Ion transport" evidence="13">
    <location>
        <begin position="32"/>
        <end position="246"/>
    </location>
</feature>
<evidence type="ECO:0000256" key="10">
    <source>
        <dbReference type="ARBA" id="ARBA00023136"/>
    </source>
</evidence>
<comment type="subcellular location">
    <subcellularLocation>
        <location evidence="1">Membrane</location>
        <topology evidence="1">Multi-pass membrane protein</topology>
    </subcellularLocation>
</comment>
<keyword evidence="3" id="KW-0633">Potassium transport</keyword>
<evidence type="ECO:0000256" key="6">
    <source>
        <dbReference type="ARBA" id="ARBA00022882"/>
    </source>
</evidence>
<evidence type="ECO:0000256" key="3">
    <source>
        <dbReference type="ARBA" id="ARBA00022538"/>
    </source>
</evidence>
<keyword evidence="5" id="KW-0631">Potassium channel</keyword>
<evidence type="ECO:0000256" key="1">
    <source>
        <dbReference type="ARBA" id="ARBA00004141"/>
    </source>
</evidence>
<feature type="transmembrane region" description="Helical" evidence="12">
    <location>
        <begin position="31"/>
        <end position="54"/>
    </location>
</feature>
<evidence type="ECO:0000256" key="7">
    <source>
        <dbReference type="ARBA" id="ARBA00022958"/>
    </source>
</evidence>
<feature type="transmembrane region" description="Helical" evidence="12">
    <location>
        <begin position="66"/>
        <end position="86"/>
    </location>
</feature>
<keyword evidence="6" id="KW-0851">Voltage-gated channel</keyword>
<organism evidence="14 15">
    <name type="scientific">Enhygromyxa salina</name>
    <dbReference type="NCBI Taxonomy" id="215803"/>
    <lineage>
        <taxon>Bacteria</taxon>
        <taxon>Pseudomonadati</taxon>
        <taxon>Myxococcota</taxon>
        <taxon>Polyangia</taxon>
        <taxon>Nannocystales</taxon>
        <taxon>Nannocystaceae</taxon>
        <taxon>Enhygromyxa</taxon>
    </lineage>
</organism>
<keyword evidence="9" id="KW-0406">Ion transport</keyword>
<keyword evidence="7" id="KW-0630">Potassium</keyword>
<dbReference type="Proteomes" id="UP000237968">
    <property type="component" value="Unassembled WGS sequence"/>
</dbReference>